<gene>
    <name evidence="2" type="ORF">PGT21_029783</name>
    <name evidence="3" type="ORF">PGTUg99_037657</name>
</gene>
<keyword evidence="4" id="KW-1185">Reference proteome</keyword>
<dbReference type="EMBL" id="VSWC01000028">
    <property type="protein sequence ID" value="KAA1108958.1"/>
    <property type="molecule type" value="Genomic_DNA"/>
</dbReference>
<evidence type="ECO:0000313" key="5">
    <source>
        <dbReference type="Proteomes" id="UP000325313"/>
    </source>
</evidence>
<keyword evidence="1" id="KW-1133">Transmembrane helix</keyword>
<dbReference type="EMBL" id="VDEP01000236">
    <property type="protein sequence ID" value="KAA1122466.1"/>
    <property type="molecule type" value="Genomic_DNA"/>
</dbReference>
<evidence type="ECO:0000313" key="2">
    <source>
        <dbReference type="EMBL" id="KAA1108958.1"/>
    </source>
</evidence>
<evidence type="ECO:0000313" key="3">
    <source>
        <dbReference type="EMBL" id="KAA1122466.1"/>
    </source>
</evidence>
<protein>
    <submittedName>
        <fullName evidence="2">Uncharacterized protein</fullName>
    </submittedName>
</protein>
<dbReference type="Proteomes" id="UP000324748">
    <property type="component" value="Unassembled WGS sequence"/>
</dbReference>
<proteinExistence type="predicted"/>
<name>A0A5B0Q6Y0_PUCGR</name>
<comment type="caution">
    <text evidence="2">The sequence shown here is derived from an EMBL/GenBank/DDBJ whole genome shotgun (WGS) entry which is preliminary data.</text>
</comment>
<dbReference type="AlphaFoldDB" id="A0A5B0Q6Y0"/>
<feature type="transmembrane region" description="Helical" evidence="1">
    <location>
        <begin position="69"/>
        <end position="92"/>
    </location>
</feature>
<organism evidence="2 4">
    <name type="scientific">Puccinia graminis f. sp. tritici</name>
    <dbReference type="NCBI Taxonomy" id="56615"/>
    <lineage>
        <taxon>Eukaryota</taxon>
        <taxon>Fungi</taxon>
        <taxon>Dikarya</taxon>
        <taxon>Basidiomycota</taxon>
        <taxon>Pucciniomycotina</taxon>
        <taxon>Pucciniomycetes</taxon>
        <taxon>Pucciniales</taxon>
        <taxon>Pucciniaceae</taxon>
        <taxon>Puccinia</taxon>
    </lineage>
</organism>
<keyword evidence="1" id="KW-0472">Membrane</keyword>
<evidence type="ECO:0000313" key="4">
    <source>
        <dbReference type="Proteomes" id="UP000324748"/>
    </source>
</evidence>
<keyword evidence="1" id="KW-0812">Transmembrane</keyword>
<dbReference type="Proteomes" id="UP000325313">
    <property type="component" value="Unassembled WGS sequence"/>
</dbReference>
<evidence type="ECO:0000256" key="1">
    <source>
        <dbReference type="SAM" id="Phobius"/>
    </source>
</evidence>
<reference evidence="4 5" key="1">
    <citation type="submission" date="2019-05" db="EMBL/GenBank/DDBJ databases">
        <title>Emergence of the Ug99 lineage of the wheat stem rust pathogen through somatic hybridization.</title>
        <authorList>
            <person name="Li F."/>
            <person name="Upadhyaya N.M."/>
            <person name="Sperschneider J."/>
            <person name="Matny O."/>
            <person name="Nguyen-Phuc H."/>
            <person name="Mago R."/>
            <person name="Raley C."/>
            <person name="Miller M.E."/>
            <person name="Silverstein K.A.T."/>
            <person name="Henningsen E."/>
            <person name="Hirsch C.D."/>
            <person name="Visser B."/>
            <person name="Pretorius Z.A."/>
            <person name="Steffenson B.J."/>
            <person name="Schwessinger B."/>
            <person name="Dodds P.N."/>
            <person name="Figueroa M."/>
        </authorList>
    </citation>
    <scope>NUCLEOTIDE SEQUENCE [LARGE SCALE GENOMIC DNA]</scope>
    <source>
        <strain evidence="2">21-0</strain>
        <strain evidence="3 5">Ug99</strain>
    </source>
</reference>
<accession>A0A5B0Q6Y0</accession>
<sequence length="168" mass="18967">MGVMISNQTWLKVNKAWRPSDQDNPTGRNTFKTLHHPCHSYPFSSACLVEEASIHMLRRDYPSLVKLGFFIPGMITLLLLCITFLNLPLIILAHGGSLSKLQTHQIVVRPNALRNFEIREPPVVPQSKACESRPAAFEIYEARSVYTCSSATAYHHLSSLTSPYQLWS</sequence>